<organism evidence="2 3">
    <name type="scientific">Lysobacter korlensis</name>
    <dbReference type="NCBI Taxonomy" id="553636"/>
    <lineage>
        <taxon>Bacteria</taxon>
        <taxon>Pseudomonadati</taxon>
        <taxon>Pseudomonadota</taxon>
        <taxon>Gammaproteobacteria</taxon>
        <taxon>Lysobacterales</taxon>
        <taxon>Lysobacteraceae</taxon>
        <taxon>Lysobacter</taxon>
    </lineage>
</organism>
<evidence type="ECO:0000313" key="3">
    <source>
        <dbReference type="Proteomes" id="UP001589896"/>
    </source>
</evidence>
<dbReference type="EMBL" id="JBHLTG010000007">
    <property type="protein sequence ID" value="MFC0681228.1"/>
    <property type="molecule type" value="Genomic_DNA"/>
</dbReference>
<feature type="transmembrane region" description="Helical" evidence="1">
    <location>
        <begin position="63"/>
        <end position="83"/>
    </location>
</feature>
<gene>
    <name evidence="2" type="ORF">ACFFGH_25645</name>
</gene>
<accession>A0ABV6RW71</accession>
<proteinExistence type="predicted"/>
<keyword evidence="1" id="KW-1133">Transmembrane helix</keyword>
<dbReference type="Proteomes" id="UP001589896">
    <property type="component" value="Unassembled WGS sequence"/>
</dbReference>
<comment type="caution">
    <text evidence="2">The sequence shown here is derived from an EMBL/GenBank/DDBJ whole genome shotgun (WGS) entry which is preliminary data.</text>
</comment>
<evidence type="ECO:0000256" key="1">
    <source>
        <dbReference type="SAM" id="Phobius"/>
    </source>
</evidence>
<keyword evidence="1" id="KW-0472">Membrane</keyword>
<protein>
    <submittedName>
        <fullName evidence="2">Uncharacterized protein</fullName>
    </submittedName>
</protein>
<reference evidence="2 3" key="1">
    <citation type="submission" date="2024-09" db="EMBL/GenBank/DDBJ databases">
        <authorList>
            <person name="Sun Q."/>
            <person name="Mori K."/>
        </authorList>
    </citation>
    <scope>NUCLEOTIDE SEQUENCE [LARGE SCALE GENOMIC DNA]</scope>
    <source>
        <strain evidence="2 3">KCTC 23076</strain>
    </source>
</reference>
<keyword evidence="1" id="KW-0812">Transmembrane</keyword>
<evidence type="ECO:0000313" key="2">
    <source>
        <dbReference type="EMBL" id="MFC0681228.1"/>
    </source>
</evidence>
<sequence length="189" mass="20427">MPATVARIKPFRYLILYPASTHKWERAWRNRNRLAGSGADTPLGSGTIRLEARPHGRRHRMNTGAGSLLVLYGAAHTVGAFAVEGAAQHAGTWVTGKLWGEELANMSPAMSAYWLTVNSFGPQLILMGVTVLWLARRGITPPRFIAWTMLIWTAVDAALSGPGIGQGVIPLVAAGLLLAAAHRAEDRER</sequence>
<feature type="transmembrane region" description="Helical" evidence="1">
    <location>
        <begin position="112"/>
        <end position="135"/>
    </location>
</feature>
<name>A0ABV6RW71_9GAMM</name>
<keyword evidence="3" id="KW-1185">Reference proteome</keyword>